<dbReference type="Gene3D" id="3.90.1310.10">
    <property type="entry name" value="Penicillin-binding protein 2a (Domain 2)"/>
    <property type="match status" value="1"/>
</dbReference>
<evidence type="ECO:0000256" key="4">
    <source>
        <dbReference type="SAM" id="Phobius"/>
    </source>
</evidence>
<accession>A0A368E224</accession>
<evidence type="ECO:0000256" key="3">
    <source>
        <dbReference type="ARBA" id="ARBA00023136"/>
    </source>
</evidence>
<dbReference type="SUPFAM" id="SSF56601">
    <property type="entry name" value="beta-lactamase/transpeptidase-like"/>
    <property type="match status" value="1"/>
</dbReference>
<dbReference type="Proteomes" id="UP000252132">
    <property type="component" value="Unassembled WGS sequence"/>
</dbReference>
<keyword evidence="2" id="KW-0378">Hydrolase</keyword>
<dbReference type="InterPro" id="IPR050515">
    <property type="entry name" value="Beta-lactam/transpept"/>
</dbReference>
<keyword evidence="2" id="KW-0645">Protease</keyword>
<evidence type="ECO:0000259" key="5">
    <source>
        <dbReference type="Pfam" id="PF00905"/>
    </source>
</evidence>
<keyword evidence="4" id="KW-1133">Transmembrane helix</keyword>
<protein>
    <submittedName>
        <fullName evidence="7">Penicillin-binding protein 2</fullName>
    </submittedName>
</protein>
<dbReference type="GO" id="GO:0004180">
    <property type="term" value="F:carboxypeptidase activity"/>
    <property type="evidence" value="ECO:0007669"/>
    <property type="project" value="UniProtKB-KW"/>
</dbReference>
<sequence>MIKKIGKMVGRCLVKEEGLMRGEVMPSLMRPGGDLVEATNAQLGIRLGDLEGHAVDITRRRIWLAIWAFALIFTLLGARLANLTVGGDGPITAKRSGLPLTAQERPFIVDRNGVLLATQISAYNLGADVRKISNVDETVAVLSEMLPGFDHKKATRFLNSNRNYIELMKGLTPQQYKTVLTLGDPALKMQKADRRFYPHGPLASHMLGFVGSDMQGLAGLEFFLDHNVEPSMRDGSLPVTLDIRVQHSVRAELAKSIEKFSATGGSAIVMDVKNGNILSMVSLPDFNPNLTPWNAGHQRLFNMATLGTYELGSVFKVFTASMVLETGAASPEDTFQTSLPISIGKHEITDPHGEKRPLTVGEIVVHSSNIGSAQLALSVAPEVHWGFLERLGLIDKPELEIPELTKPQLPYQWGEVERATSSYGYGISISPLQALVAGAAMVNGGVMYRPRLINDDLPLGVRVISQETSNHMRRIMRAVVTHGTAKNAKKSKFMILGKTGTARIAGPGGYDSNRLMTSFLGAFPAHAPRYAFIVILQEPQRIDGVYGTGAGWNVVPLSTDIVERIAPLLGVMPQPAGGFGDEDFIVHKAKEVL</sequence>
<dbReference type="EMBL" id="QOQF01000004">
    <property type="protein sequence ID" value="RCL77934.1"/>
    <property type="molecule type" value="Genomic_DNA"/>
</dbReference>
<dbReference type="InterPro" id="IPR005311">
    <property type="entry name" value="PBP_dimer"/>
</dbReference>
<feature type="transmembrane region" description="Helical" evidence="4">
    <location>
        <begin position="62"/>
        <end position="81"/>
    </location>
</feature>
<reference evidence="7 8" key="1">
    <citation type="journal article" date="2018" name="Microbiome">
        <title>Fine metagenomic profile of the Mediterranean stratified and mixed water columns revealed by assembly and recruitment.</title>
        <authorList>
            <person name="Haro-Moreno J.M."/>
            <person name="Lopez-Perez M."/>
            <person name="De La Torre J.R."/>
            <person name="Picazo A."/>
            <person name="Camacho A."/>
            <person name="Rodriguez-Valera F."/>
        </authorList>
    </citation>
    <scope>NUCLEOTIDE SEQUENCE [LARGE SCALE GENOMIC DNA]</scope>
    <source>
        <strain evidence="7">MED-G55</strain>
    </source>
</reference>
<organism evidence="7 8">
    <name type="scientific">PS1 clade bacterium</name>
    <dbReference type="NCBI Taxonomy" id="2175152"/>
    <lineage>
        <taxon>Bacteria</taxon>
        <taxon>Pseudomonadati</taxon>
        <taxon>Pseudomonadota</taxon>
        <taxon>Alphaproteobacteria</taxon>
        <taxon>PS1 clade</taxon>
    </lineage>
</organism>
<evidence type="ECO:0000256" key="2">
    <source>
        <dbReference type="ARBA" id="ARBA00022645"/>
    </source>
</evidence>
<gene>
    <name evidence="7" type="ORF">DBW69_02005</name>
</gene>
<dbReference type="InterPro" id="IPR036138">
    <property type="entry name" value="PBP_dimer_sf"/>
</dbReference>
<dbReference type="Gene3D" id="3.30.450.330">
    <property type="match status" value="1"/>
</dbReference>
<proteinExistence type="predicted"/>
<feature type="domain" description="Penicillin-binding protein dimerisation" evidence="6">
    <location>
        <begin position="105"/>
        <end position="213"/>
    </location>
</feature>
<dbReference type="SUPFAM" id="SSF56519">
    <property type="entry name" value="Penicillin binding protein dimerisation domain"/>
    <property type="match status" value="1"/>
</dbReference>
<evidence type="ECO:0000256" key="1">
    <source>
        <dbReference type="ARBA" id="ARBA00004370"/>
    </source>
</evidence>
<feature type="domain" description="Penicillin-binding protein transpeptidase" evidence="5">
    <location>
        <begin position="265"/>
        <end position="540"/>
    </location>
</feature>
<dbReference type="InterPro" id="IPR012338">
    <property type="entry name" value="Beta-lactam/transpept-like"/>
</dbReference>
<dbReference type="GO" id="GO:0005886">
    <property type="term" value="C:plasma membrane"/>
    <property type="evidence" value="ECO:0007669"/>
    <property type="project" value="TreeGrafter"/>
</dbReference>
<dbReference type="AlphaFoldDB" id="A0A368E224"/>
<keyword evidence="2" id="KW-0121">Carboxypeptidase</keyword>
<evidence type="ECO:0000313" key="8">
    <source>
        <dbReference type="Proteomes" id="UP000252132"/>
    </source>
</evidence>
<comment type="caution">
    <text evidence="7">The sequence shown here is derived from an EMBL/GenBank/DDBJ whole genome shotgun (WGS) entry which is preliminary data.</text>
</comment>
<dbReference type="GO" id="GO:0008658">
    <property type="term" value="F:penicillin binding"/>
    <property type="evidence" value="ECO:0007669"/>
    <property type="project" value="InterPro"/>
</dbReference>
<dbReference type="PANTHER" id="PTHR30627">
    <property type="entry name" value="PEPTIDOGLYCAN D,D-TRANSPEPTIDASE"/>
    <property type="match status" value="1"/>
</dbReference>
<dbReference type="Pfam" id="PF00905">
    <property type="entry name" value="Transpeptidase"/>
    <property type="match status" value="1"/>
</dbReference>
<dbReference type="Gene3D" id="3.40.710.10">
    <property type="entry name" value="DD-peptidase/beta-lactamase superfamily"/>
    <property type="match status" value="1"/>
</dbReference>
<dbReference type="GO" id="GO:0071555">
    <property type="term" value="P:cell wall organization"/>
    <property type="evidence" value="ECO:0007669"/>
    <property type="project" value="TreeGrafter"/>
</dbReference>
<name>A0A368E224_9PROT</name>
<keyword evidence="4" id="KW-0812">Transmembrane</keyword>
<evidence type="ECO:0000259" key="6">
    <source>
        <dbReference type="Pfam" id="PF03717"/>
    </source>
</evidence>
<dbReference type="PANTHER" id="PTHR30627:SF1">
    <property type="entry name" value="PEPTIDOGLYCAN D,D-TRANSPEPTIDASE FTSI"/>
    <property type="match status" value="1"/>
</dbReference>
<evidence type="ECO:0000313" key="7">
    <source>
        <dbReference type="EMBL" id="RCL77934.1"/>
    </source>
</evidence>
<keyword evidence="3 4" id="KW-0472">Membrane</keyword>
<dbReference type="Pfam" id="PF03717">
    <property type="entry name" value="PBP_dimer"/>
    <property type="match status" value="1"/>
</dbReference>
<dbReference type="InterPro" id="IPR001460">
    <property type="entry name" value="PCN-bd_Tpept"/>
</dbReference>
<comment type="subcellular location">
    <subcellularLocation>
        <location evidence="1">Membrane</location>
    </subcellularLocation>
</comment>